<evidence type="ECO:0000313" key="2">
    <source>
        <dbReference type="EMBL" id="MEL1254934.1"/>
    </source>
</evidence>
<dbReference type="RefSeq" id="WP_341693684.1">
    <property type="nucleotide sequence ID" value="NZ_JBBYHS010000014.1"/>
</dbReference>
<feature type="chain" id="PRO_5045373880" evidence="1">
    <location>
        <begin position="20"/>
        <end position="50"/>
    </location>
</feature>
<feature type="signal peptide" evidence="1">
    <location>
        <begin position="1"/>
        <end position="19"/>
    </location>
</feature>
<gene>
    <name evidence="2" type="ORF">AAEO57_14175</name>
</gene>
<evidence type="ECO:0000256" key="1">
    <source>
        <dbReference type="SAM" id="SignalP"/>
    </source>
</evidence>
<proteinExistence type="predicted"/>
<name>A0ABU9ISF5_9FLAO</name>
<comment type="caution">
    <text evidence="2">The sequence shown here is derived from an EMBL/GenBank/DDBJ whole genome shotgun (WGS) entry which is preliminary data.</text>
</comment>
<keyword evidence="3" id="KW-1185">Reference proteome</keyword>
<accession>A0ABU9ISF5</accession>
<keyword evidence="1" id="KW-0732">Signal</keyword>
<sequence>MTKVITVVTVALFSIGVSAQETKPTTKEKAKKESCCKKTATEKKSCCTKK</sequence>
<organism evidence="2 3">
    <name type="scientific">Flavobacterium calami</name>
    <dbReference type="NCBI Taxonomy" id="3139144"/>
    <lineage>
        <taxon>Bacteria</taxon>
        <taxon>Pseudomonadati</taxon>
        <taxon>Bacteroidota</taxon>
        <taxon>Flavobacteriia</taxon>
        <taxon>Flavobacteriales</taxon>
        <taxon>Flavobacteriaceae</taxon>
        <taxon>Flavobacterium</taxon>
    </lineage>
</organism>
<evidence type="ECO:0000313" key="3">
    <source>
        <dbReference type="Proteomes" id="UP001485226"/>
    </source>
</evidence>
<reference evidence="2 3" key="1">
    <citation type="submission" date="2024-04" db="EMBL/GenBank/DDBJ databases">
        <title>Flavobacterium sp. DGU38 16S ribosomal RNA gene Genome sequencing and assembly.</title>
        <authorList>
            <person name="Park S."/>
        </authorList>
    </citation>
    <scope>NUCLEOTIDE SEQUENCE [LARGE SCALE GENOMIC DNA]</scope>
    <source>
        <strain evidence="2 3">DGU38</strain>
    </source>
</reference>
<dbReference type="EMBL" id="JBBYHS010000014">
    <property type="protein sequence ID" value="MEL1254934.1"/>
    <property type="molecule type" value="Genomic_DNA"/>
</dbReference>
<dbReference type="Proteomes" id="UP001485226">
    <property type="component" value="Unassembled WGS sequence"/>
</dbReference>
<protein>
    <submittedName>
        <fullName evidence="2">Uncharacterized protein</fullName>
    </submittedName>
</protein>